<gene>
    <name evidence="2" type="ORF">GCM10025883_02330</name>
</gene>
<keyword evidence="1" id="KW-0812">Transmembrane</keyword>
<dbReference type="Proteomes" id="UP001157126">
    <property type="component" value="Unassembled WGS sequence"/>
</dbReference>
<evidence type="ECO:0000313" key="2">
    <source>
        <dbReference type="EMBL" id="GMA38188.1"/>
    </source>
</evidence>
<reference evidence="3" key="1">
    <citation type="journal article" date="2019" name="Int. J. Syst. Evol. Microbiol.">
        <title>The Global Catalogue of Microorganisms (GCM) 10K type strain sequencing project: providing services to taxonomists for standard genome sequencing and annotation.</title>
        <authorList>
            <consortium name="The Broad Institute Genomics Platform"/>
            <consortium name="The Broad Institute Genome Sequencing Center for Infectious Disease"/>
            <person name="Wu L."/>
            <person name="Ma J."/>
        </authorList>
    </citation>
    <scope>NUCLEOTIDE SEQUENCE [LARGE SCALE GENOMIC DNA]</scope>
    <source>
        <strain evidence="3">NBRC 113072</strain>
    </source>
</reference>
<proteinExistence type="predicted"/>
<feature type="transmembrane region" description="Helical" evidence="1">
    <location>
        <begin position="278"/>
        <end position="298"/>
    </location>
</feature>
<name>A0ABQ6ILV4_9MICO</name>
<sequence>MTSLSHDGALRNDGRAIVAPFLTSGERIDHTEFIPRTEASPRAFVLIVLLPFVVVAGAGVWQVVKEWTTTTNPIDFVPAALQTGMLFVFFCMVAAIALIPAGNRRRIFGSPPRLCAVTDRRILVFDLVGRDRRPSLDVAESLDALPQLTRLGTPGRSDLYWAGTEFQVRVHASAGRVGRRRDVNSVPLTGVSGAPVDLSGLERAVVASGRPAVPPGRTSTSHLSPQHQALLAEVLHPEEVPVWCSEAPLHLADGWVDDAVVTTSTGRVRPMSPARTRIVLFVVVVVVLGVNLLKLLQASPNVATSPVPPVALWIGLVFVVLLLPVLRRRAGQQEASGACAIYAVTNARAVIAQWDEHGRILVETFLPPHLAGCHRTATGDVILSRHPRVGQGFPLPQNVFRPVADLENGERALMWLMSSTGGHPFRPPYGSRPA</sequence>
<accession>A0ABQ6ILV4</accession>
<dbReference type="RefSeq" id="WP_284302285.1">
    <property type="nucleotide sequence ID" value="NZ_BSUO01000001.1"/>
</dbReference>
<dbReference type="EMBL" id="BSUO01000001">
    <property type="protein sequence ID" value="GMA38188.1"/>
    <property type="molecule type" value="Genomic_DNA"/>
</dbReference>
<organism evidence="2 3">
    <name type="scientific">Mobilicoccus caccae</name>
    <dbReference type="NCBI Taxonomy" id="1859295"/>
    <lineage>
        <taxon>Bacteria</taxon>
        <taxon>Bacillati</taxon>
        <taxon>Actinomycetota</taxon>
        <taxon>Actinomycetes</taxon>
        <taxon>Micrococcales</taxon>
        <taxon>Dermatophilaceae</taxon>
        <taxon>Mobilicoccus</taxon>
    </lineage>
</organism>
<evidence type="ECO:0000313" key="3">
    <source>
        <dbReference type="Proteomes" id="UP001157126"/>
    </source>
</evidence>
<keyword evidence="3" id="KW-1185">Reference proteome</keyword>
<protein>
    <recommendedName>
        <fullName evidence="4">PH (Pleckstrin Homology) domain-containing protein</fullName>
    </recommendedName>
</protein>
<feature type="transmembrane region" description="Helical" evidence="1">
    <location>
        <begin position="76"/>
        <end position="99"/>
    </location>
</feature>
<evidence type="ECO:0000256" key="1">
    <source>
        <dbReference type="SAM" id="Phobius"/>
    </source>
</evidence>
<comment type="caution">
    <text evidence="2">The sequence shown here is derived from an EMBL/GenBank/DDBJ whole genome shotgun (WGS) entry which is preliminary data.</text>
</comment>
<feature type="transmembrane region" description="Helical" evidence="1">
    <location>
        <begin position="310"/>
        <end position="326"/>
    </location>
</feature>
<evidence type="ECO:0008006" key="4">
    <source>
        <dbReference type="Google" id="ProtNLM"/>
    </source>
</evidence>
<keyword evidence="1" id="KW-1133">Transmembrane helix</keyword>
<feature type="transmembrane region" description="Helical" evidence="1">
    <location>
        <begin position="43"/>
        <end position="64"/>
    </location>
</feature>
<keyword evidence="1" id="KW-0472">Membrane</keyword>